<protein>
    <recommendedName>
        <fullName evidence="4">DUF4258 domain-containing protein</fullName>
    </recommendedName>
</protein>
<name>A0A1E3G3L6_9BACT</name>
<keyword evidence="1" id="KW-0812">Transmembrane</keyword>
<dbReference type="RefSeq" id="WP_069292685.1">
    <property type="nucleotide sequence ID" value="NZ_CP140110.1"/>
</dbReference>
<comment type="caution">
    <text evidence="2">The sequence shown here is derived from an EMBL/GenBank/DDBJ whole genome shotgun (WGS) entry which is preliminary data.</text>
</comment>
<keyword evidence="1" id="KW-0472">Membrane</keyword>
<gene>
    <name evidence="2" type="ORF">A4H02_02970</name>
</gene>
<dbReference type="Proteomes" id="UP000094570">
    <property type="component" value="Unassembled WGS sequence"/>
</dbReference>
<evidence type="ECO:0000313" key="2">
    <source>
        <dbReference type="EMBL" id="ODN30847.1"/>
    </source>
</evidence>
<accession>A0A1E3G3L6</accession>
<proteinExistence type="predicted"/>
<dbReference type="OrthoDB" id="46703at2"/>
<keyword evidence="1" id="KW-1133">Transmembrane helix</keyword>
<evidence type="ECO:0000256" key="1">
    <source>
        <dbReference type="SAM" id="Phobius"/>
    </source>
</evidence>
<evidence type="ECO:0000313" key="3">
    <source>
        <dbReference type="Proteomes" id="UP000094570"/>
    </source>
</evidence>
<keyword evidence="3" id="KW-1185">Reference proteome</keyword>
<sequence length="94" mass="10585">MTNSDTKLKNDEGGEVSEIYINRLGRLILLTPHTFQRMIERSIMLDELVEMLESGGSKAILQKSGRIRITDGRITAILQLSFGALYVVTVFKNE</sequence>
<evidence type="ECO:0008006" key="4">
    <source>
        <dbReference type="Google" id="ProtNLM"/>
    </source>
</evidence>
<reference evidence="3" key="1">
    <citation type="submission" date="2016-04" db="EMBL/GenBank/DDBJ databases">
        <title>The genome sequence project of a novel Fervidobacterium isolate from a hot spring in Thailand.</title>
        <authorList>
            <person name="Gonzalez J.M."/>
            <person name="Cuecas A."/>
            <person name="Kanoksilapatham W."/>
        </authorList>
    </citation>
    <scope>NUCLEOTIDE SEQUENCE [LARGE SCALE GENOMIC DNA]</scope>
    <source>
        <strain evidence="3">FC2004</strain>
    </source>
</reference>
<organism evidence="2 3">
    <name type="scientific">Fervidobacterium thailandense</name>
    <dbReference type="NCBI Taxonomy" id="1008305"/>
    <lineage>
        <taxon>Bacteria</taxon>
        <taxon>Thermotogati</taxon>
        <taxon>Thermotogota</taxon>
        <taxon>Thermotogae</taxon>
        <taxon>Thermotogales</taxon>
        <taxon>Fervidobacteriaceae</taxon>
        <taxon>Fervidobacterium</taxon>
    </lineage>
</organism>
<dbReference type="EMBL" id="LWAF01000003">
    <property type="protein sequence ID" value="ODN30847.1"/>
    <property type="molecule type" value="Genomic_DNA"/>
</dbReference>
<dbReference type="AlphaFoldDB" id="A0A1E3G3L6"/>
<feature type="transmembrane region" description="Helical" evidence="1">
    <location>
        <begin position="72"/>
        <end position="91"/>
    </location>
</feature>
<dbReference type="STRING" id="1008305.A4H02_02970"/>